<dbReference type="GO" id="GO:0002949">
    <property type="term" value="P:tRNA threonylcarbamoyladenosine modification"/>
    <property type="evidence" value="ECO:0007669"/>
    <property type="project" value="InterPro"/>
</dbReference>
<dbReference type="GO" id="GO:0005829">
    <property type="term" value="C:cytosol"/>
    <property type="evidence" value="ECO:0007669"/>
    <property type="project" value="TreeGrafter"/>
</dbReference>
<comment type="caution">
    <text evidence="2">The sequence shown here is derived from an EMBL/GenBank/DDBJ whole genome shotgun (WGS) entry which is preliminary data.</text>
</comment>
<dbReference type="PANTHER" id="PTHR11735">
    <property type="entry name" value="TRNA N6-ADENOSINE THREONYLCARBAMOYLTRANSFERASE"/>
    <property type="match status" value="1"/>
</dbReference>
<accession>D4YTY7</accession>
<dbReference type="eggNOG" id="COG1214">
    <property type="taxonomic scope" value="Bacteria"/>
</dbReference>
<dbReference type="PATRIC" id="fig|585524.9.peg.145"/>
<gene>
    <name evidence="2" type="primary">yeaZ</name>
    <name evidence="2" type="ORF">HMPREF0493_0998</name>
</gene>
<dbReference type="STRING" id="83683.B1745_01715"/>
<dbReference type="PANTHER" id="PTHR11735:SF11">
    <property type="entry name" value="TRNA THREONYLCARBAMOYLADENOSINE BIOSYNTHESIS PROTEIN TSAB"/>
    <property type="match status" value="1"/>
</dbReference>
<protein>
    <submittedName>
        <fullName evidence="2">Universal bacterial protein YeaZ</fullName>
    </submittedName>
</protein>
<dbReference type="InterPro" id="IPR043129">
    <property type="entry name" value="ATPase_NBD"/>
</dbReference>
<dbReference type="EMBL" id="ADNY01000036">
    <property type="protein sequence ID" value="EFG55408.1"/>
    <property type="molecule type" value="Genomic_DNA"/>
</dbReference>
<keyword evidence="3" id="KW-1185">Reference proteome</keyword>
<organism evidence="2 3">
    <name type="scientific">Lactobacillus amylolyticus DSM 11664</name>
    <dbReference type="NCBI Taxonomy" id="585524"/>
    <lineage>
        <taxon>Bacteria</taxon>
        <taxon>Bacillati</taxon>
        <taxon>Bacillota</taxon>
        <taxon>Bacilli</taxon>
        <taxon>Lactobacillales</taxon>
        <taxon>Lactobacillaceae</taxon>
        <taxon>Lactobacillus</taxon>
    </lineage>
</organism>
<dbReference type="InterPro" id="IPR022496">
    <property type="entry name" value="T6A_TsaB"/>
</dbReference>
<name>D4YTY7_9LACO</name>
<evidence type="ECO:0000259" key="1">
    <source>
        <dbReference type="Pfam" id="PF00814"/>
    </source>
</evidence>
<evidence type="ECO:0000313" key="2">
    <source>
        <dbReference type="EMBL" id="EFG55408.1"/>
    </source>
</evidence>
<dbReference type="CDD" id="cd24032">
    <property type="entry name" value="ASKHA_NBD_TsaB"/>
    <property type="match status" value="1"/>
</dbReference>
<dbReference type="InterPro" id="IPR000905">
    <property type="entry name" value="Gcp-like_dom"/>
</dbReference>
<feature type="domain" description="Gcp-like" evidence="1">
    <location>
        <begin position="30"/>
        <end position="148"/>
    </location>
</feature>
<dbReference type="AlphaFoldDB" id="D4YTY7"/>
<dbReference type="Proteomes" id="UP000004069">
    <property type="component" value="Unassembled WGS sequence"/>
</dbReference>
<dbReference type="NCBIfam" id="TIGR03725">
    <property type="entry name" value="T6A_YeaZ"/>
    <property type="match status" value="1"/>
</dbReference>
<dbReference type="Gene3D" id="3.30.420.40">
    <property type="match status" value="2"/>
</dbReference>
<sequence>MKILSVSTATSNLSVALNDSQKIIAEKNEVDKRNHSEHLDPLIDEILKDNQLTLQDIDRFAVAIGPGSYTGLRIGITTIKMFASILHKDVVGISTLQALAKSASGDDLIVTALDARNDNYFAAAYVLDKNQIPQNVIPDGHYHIDTLLQAIKDYLKENDRHLLLLGSGLDKQEDKIKALGVDFAYGKDEQNGVHAGLIGQLAETAEPVDPDKLLPKYLRRTQAEVDWHKKTGKPFGPDSDYVEEV</sequence>
<dbReference type="SUPFAM" id="SSF53067">
    <property type="entry name" value="Actin-like ATPase domain"/>
    <property type="match status" value="2"/>
</dbReference>
<evidence type="ECO:0000313" key="3">
    <source>
        <dbReference type="Proteomes" id="UP000004069"/>
    </source>
</evidence>
<dbReference type="Pfam" id="PF00814">
    <property type="entry name" value="TsaD"/>
    <property type="match status" value="1"/>
</dbReference>
<dbReference type="RefSeq" id="WP_006352149.1">
    <property type="nucleotide sequence ID" value="NZ_ADNY01000036.1"/>
</dbReference>
<dbReference type="OrthoDB" id="9784166at2"/>
<reference evidence="2 3" key="1">
    <citation type="submission" date="2010-04" db="EMBL/GenBank/DDBJ databases">
        <authorList>
            <person name="Muzny D."/>
            <person name="Qin X."/>
            <person name="Deng J."/>
            <person name="Jiang H."/>
            <person name="Liu Y."/>
            <person name="Qu J."/>
            <person name="Song X.-Z."/>
            <person name="Zhang L."/>
            <person name="Thornton R."/>
            <person name="Coyle M."/>
            <person name="Francisco L."/>
            <person name="Jackson L."/>
            <person name="Javaid M."/>
            <person name="Korchina V."/>
            <person name="Kovar C."/>
            <person name="Mata R."/>
            <person name="Mathew T."/>
            <person name="Ngo R."/>
            <person name="Nguyen L."/>
            <person name="Nguyen N."/>
            <person name="Okwuonu G."/>
            <person name="Ongeri F."/>
            <person name="Pham C."/>
            <person name="Simmons D."/>
            <person name="Wilczek-Boney K."/>
            <person name="Hale W."/>
            <person name="Jakkamsetti A."/>
            <person name="Pham P."/>
            <person name="Ruth R."/>
            <person name="San Lucas F."/>
            <person name="Warren J."/>
            <person name="Zhang J."/>
            <person name="Zhao Z."/>
            <person name="Zhou C."/>
            <person name="Zhu D."/>
            <person name="Lee S."/>
            <person name="Bess C."/>
            <person name="Blankenburg K."/>
            <person name="Forbes L."/>
            <person name="Fu Q."/>
            <person name="Gubbala S."/>
            <person name="Hirani K."/>
            <person name="Jayaseelan J.C."/>
            <person name="Lara F."/>
            <person name="Munidasa M."/>
            <person name="Palculict T."/>
            <person name="Patil S."/>
            <person name="Pu L.-L."/>
            <person name="Saada N."/>
            <person name="Tang L."/>
            <person name="Weissenberger G."/>
            <person name="Zhu Y."/>
            <person name="Hemphill L."/>
            <person name="Shang Y."/>
            <person name="Youmans B."/>
            <person name="Ayvaz T."/>
            <person name="Ross M."/>
            <person name="Santibanez J."/>
            <person name="Aqrawi P."/>
            <person name="Gross S."/>
            <person name="Joshi V."/>
            <person name="Fowler G."/>
            <person name="Nazareth L."/>
            <person name="Reid J."/>
            <person name="Worley K."/>
            <person name="Petrosino J."/>
            <person name="Highlander S."/>
            <person name="Gibbs R."/>
        </authorList>
    </citation>
    <scope>NUCLEOTIDE SEQUENCE [LARGE SCALE GENOMIC DNA]</scope>
    <source>
        <strain evidence="2 3">DSM 11664</strain>
    </source>
</reference>
<proteinExistence type="predicted"/>